<feature type="domain" description="Peptidase M1 membrane alanine aminopeptidase" evidence="15">
    <location>
        <begin position="252"/>
        <end position="447"/>
    </location>
</feature>
<dbReference type="RefSeq" id="WP_167507181.1">
    <property type="nucleotide sequence ID" value="NZ_BAAAQH010000005.1"/>
</dbReference>
<feature type="domain" description="Aminopeptidase N-like N-terminal" evidence="16">
    <location>
        <begin position="42"/>
        <end position="213"/>
    </location>
</feature>
<dbReference type="SUPFAM" id="SSF63737">
    <property type="entry name" value="Leukotriene A4 hydrolase N-terminal domain"/>
    <property type="match status" value="1"/>
</dbReference>
<keyword evidence="12" id="KW-0482">Metalloprotease</keyword>
<dbReference type="Pfam" id="PF01433">
    <property type="entry name" value="Peptidase_M1"/>
    <property type="match status" value="1"/>
</dbReference>
<comment type="subcellular location">
    <subcellularLocation>
        <location evidence="3">Cytoplasm</location>
    </subcellularLocation>
</comment>
<evidence type="ECO:0000256" key="14">
    <source>
        <dbReference type="ARBA" id="ARBA00031533"/>
    </source>
</evidence>
<evidence type="ECO:0000259" key="16">
    <source>
        <dbReference type="Pfam" id="PF17900"/>
    </source>
</evidence>
<evidence type="ECO:0000256" key="8">
    <source>
        <dbReference type="ARBA" id="ARBA00022670"/>
    </source>
</evidence>
<dbReference type="Gene3D" id="2.60.40.1730">
    <property type="entry name" value="tricorn interacting facor f3 domain"/>
    <property type="match status" value="1"/>
</dbReference>
<dbReference type="InterPro" id="IPR001930">
    <property type="entry name" value="Peptidase_M1"/>
</dbReference>
<dbReference type="InterPro" id="IPR034015">
    <property type="entry name" value="M1_LTA4H"/>
</dbReference>
<comment type="catalytic activity">
    <reaction evidence="1">
        <text>Release of an N-terminal amino acid, Xaa-|-Yaa- from a peptide, amide or arylamide. Xaa is preferably Ala, but may be most amino acids including Pro (slow action). When a terminal hydrophobic residue is followed by a prolyl residue, the two may be released as an intact Xaa-Pro dipeptide.</text>
        <dbReference type="EC" id="3.4.11.2"/>
    </reaction>
</comment>
<keyword evidence="8" id="KW-0645">Protease</keyword>
<evidence type="ECO:0000256" key="12">
    <source>
        <dbReference type="ARBA" id="ARBA00023049"/>
    </source>
</evidence>
<dbReference type="InterPro" id="IPR014782">
    <property type="entry name" value="Peptidase_M1_dom"/>
</dbReference>
<accession>A0ABY1MZB5</accession>
<keyword evidence="18" id="KW-1185">Reference proteome</keyword>
<evidence type="ECO:0000256" key="6">
    <source>
        <dbReference type="ARBA" id="ARBA00015611"/>
    </source>
</evidence>
<dbReference type="Gene3D" id="1.10.390.10">
    <property type="entry name" value="Neutral Protease Domain 2"/>
    <property type="match status" value="1"/>
</dbReference>
<evidence type="ECO:0000256" key="7">
    <source>
        <dbReference type="ARBA" id="ARBA00022490"/>
    </source>
</evidence>
<keyword evidence="9" id="KW-0479">Metal-binding</keyword>
<comment type="cofactor">
    <cofactor evidence="2">
        <name>Zn(2+)</name>
        <dbReference type="ChEBI" id="CHEBI:29105"/>
    </cofactor>
</comment>
<evidence type="ECO:0000259" key="15">
    <source>
        <dbReference type="Pfam" id="PF01433"/>
    </source>
</evidence>
<dbReference type="PRINTS" id="PR00756">
    <property type="entry name" value="ALADIPTASE"/>
</dbReference>
<organism evidence="17 18">
    <name type="scientific">Dietzia kunjamensis subsp. schimae</name>
    <dbReference type="NCBI Taxonomy" id="498198"/>
    <lineage>
        <taxon>Bacteria</taxon>
        <taxon>Bacillati</taxon>
        <taxon>Actinomycetota</taxon>
        <taxon>Actinomycetes</taxon>
        <taxon>Mycobacteriales</taxon>
        <taxon>Dietziaceae</taxon>
        <taxon>Dietzia</taxon>
    </lineage>
</organism>
<dbReference type="CDD" id="cd09603">
    <property type="entry name" value="M1_APN_like"/>
    <property type="match status" value="1"/>
</dbReference>
<evidence type="ECO:0000256" key="13">
    <source>
        <dbReference type="ARBA" id="ARBA00029811"/>
    </source>
</evidence>
<comment type="similarity">
    <text evidence="4">Belongs to the peptidase M1 family.</text>
</comment>
<evidence type="ECO:0000256" key="4">
    <source>
        <dbReference type="ARBA" id="ARBA00010136"/>
    </source>
</evidence>
<evidence type="ECO:0000256" key="3">
    <source>
        <dbReference type="ARBA" id="ARBA00004496"/>
    </source>
</evidence>
<comment type="caution">
    <text evidence="17">The sequence shown here is derived from an EMBL/GenBank/DDBJ whole genome shotgun (WGS) entry which is preliminary data.</text>
</comment>
<evidence type="ECO:0000256" key="9">
    <source>
        <dbReference type="ARBA" id="ARBA00022723"/>
    </source>
</evidence>
<keyword evidence="11" id="KW-0862">Zinc</keyword>
<dbReference type="InterPro" id="IPR045357">
    <property type="entry name" value="Aminopeptidase_N-like_N"/>
</dbReference>
<evidence type="ECO:0000256" key="10">
    <source>
        <dbReference type="ARBA" id="ARBA00022801"/>
    </source>
</evidence>
<dbReference type="EMBL" id="FXTG01000002">
    <property type="protein sequence ID" value="SMO53710.1"/>
    <property type="molecule type" value="Genomic_DNA"/>
</dbReference>
<keyword evidence="7" id="KW-0963">Cytoplasm</keyword>
<dbReference type="InterPro" id="IPR042097">
    <property type="entry name" value="Aminopeptidase_N-like_N_sf"/>
</dbReference>
<evidence type="ECO:0000313" key="17">
    <source>
        <dbReference type="EMBL" id="SMO53710.1"/>
    </source>
</evidence>
<gene>
    <name evidence="17" type="ORF">SAMN06265174_102219</name>
</gene>
<evidence type="ECO:0000256" key="11">
    <source>
        <dbReference type="ARBA" id="ARBA00022833"/>
    </source>
</evidence>
<evidence type="ECO:0000256" key="2">
    <source>
        <dbReference type="ARBA" id="ARBA00001947"/>
    </source>
</evidence>
<evidence type="ECO:0000256" key="5">
    <source>
        <dbReference type="ARBA" id="ARBA00012564"/>
    </source>
</evidence>
<dbReference type="Pfam" id="PF17900">
    <property type="entry name" value="Peptidase_M1_N"/>
    <property type="match status" value="1"/>
</dbReference>
<evidence type="ECO:0000256" key="1">
    <source>
        <dbReference type="ARBA" id="ARBA00000098"/>
    </source>
</evidence>
<evidence type="ECO:0000313" key="18">
    <source>
        <dbReference type="Proteomes" id="UP000315460"/>
    </source>
</evidence>
<keyword evidence="10" id="KW-0378">Hydrolase</keyword>
<dbReference type="InterPro" id="IPR027268">
    <property type="entry name" value="Peptidase_M4/M1_CTD_sf"/>
</dbReference>
<dbReference type="PANTHER" id="PTHR45726:SF3">
    <property type="entry name" value="LEUKOTRIENE A-4 HYDROLASE"/>
    <property type="match status" value="1"/>
</dbReference>
<reference evidence="17 18" key="1">
    <citation type="submission" date="2017-05" db="EMBL/GenBank/DDBJ databases">
        <authorList>
            <person name="Varghese N."/>
            <person name="Submissions S."/>
        </authorList>
    </citation>
    <scope>NUCLEOTIDE SEQUENCE [LARGE SCALE GENOMIC DNA]</scope>
    <source>
        <strain evidence="17 18">DSM 45139</strain>
    </source>
</reference>
<dbReference type="PANTHER" id="PTHR45726">
    <property type="entry name" value="LEUKOTRIENE A-4 HYDROLASE"/>
    <property type="match status" value="1"/>
</dbReference>
<sequence length="467" mass="51710">MELKAVKSDLVARIASPRTPSGADPVDPYLPGAGNHGYRVTRYELDLNYKVSPNNLRGEAVITATATEPLETIRLDLSPHLTVSKVLLDGGRVTRYTRPRGKLSITPSEPLAVGSAFTLTIRYSGNPKPIRGPWGEVGWEELTDGVLVAGQPNGAASWFPCDDHPSAKAPFRIRLTTDSPYRAVVTGTLVGKKRSGSTTAWDFDLPHPTSTYLVTVNLGQYDHLEATDGPVPFHAFVPADLKRGFREAFARQLEMITVFSDLFGPYPFDSYKVVVTDDELEIPLEAMGMSTFGRNTCEAAGRPDSDERLIAHELAHQWFGNAVTIAEWKHIWLHEGFACYAEWLWTEFSGGADAGSHALRYYSKLQNSPQDLLLSDPGPEDMFDDRVYKRGALTLHALRLTIGDDRFFDLLRAWVATYSGRTVTTDDFLHLAADHSPVDLRPLWNAWLFSEPLPPTLGMPDDDTGSH</sequence>
<protein>
    <recommendedName>
        <fullName evidence="6">Aminopeptidase N</fullName>
        <ecNumber evidence="5">3.4.11.2</ecNumber>
    </recommendedName>
    <alternativeName>
        <fullName evidence="13">Alanine aminopeptidase</fullName>
    </alternativeName>
    <alternativeName>
        <fullName evidence="14">Lysyl aminopeptidase</fullName>
    </alternativeName>
</protein>
<dbReference type="SUPFAM" id="SSF55486">
    <property type="entry name" value="Metalloproteases ('zincins'), catalytic domain"/>
    <property type="match status" value="1"/>
</dbReference>
<dbReference type="Proteomes" id="UP000315460">
    <property type="component" value="Unassembled WGS sequence"/>
</dbReference>
<dbReference type="EC" id="3.4.11.2" evidence="5"/>
<name>A0ABY1MZB5_9ACTN</name>
<proteinExistence type="inferred from homology"/>